<dbReference type="EMBL" id="FOVC01000012">
    <property type="protein sequence ID" value="SFN62767.1"/>
    <property type="molecule type" value="Genomic_DNA"/>
</dbReference>
<dbReference type="RefSeq" id="WP_092879335.1">
    <property type="nucleotide sequence ID" value="NZ_FOVC01000012.1"/>
</dbReference>
<protein>
    <submittedName>
        <fullName evidence="1">Uncharacterized protein</fullName>
    </submittedName>
</protein>
<sequence>MSINMLDEINAKIKQEILREREVRLTSQNSYLSVIPKNLRFRASSEHYHIKDLISLCKEDYRDLVVALIMKEKRENIKGYQIIDRFRTRPFIFISLLSLHPENKVKILGKTRFVAIKLLTKNPKLLDVATKLYRKYKR</sequence>
<accession>A0A1I5AK01</accession>
<evidence type="ECO:0000313" key="2">
    <source>
        <dbReference type="Proteomes" id="UP000242222"/>
    </source>
</evidence>
<dbReference type="STRING" id="1367852.SAMN05216516_11245"/>
<dbReference type="AlphaFoldDB" id="A0A1I5AK01"/>
<keyword evidence="2" id="KW-1185">Reference proteome</keyword>
<proteinExistence type="predicted"/>
<gene>
    <name evidence="1" type="ORF">SAMN05216516_11245</name>
</gene>
<evidence type="ECO:0000313" key="1">
    <source>
        <dbReference type="EMBL" id="SFN62767.1"/>
    </source>
</evidence>
<organism evidence="1 2">
    <name type="scientific">Izhakiella capsodis</name>
    <dbReference type="NCBI Taxonomy" id="1367852"/>
    <lineage>
        <taxon>Bacteria</taxon>
        <taxon>Pseudomonadati</taxon>
        <taxon>Pseudomonadota</taxon>
        <taxon>Gammaproteobacteria</taxon>
        <taxon>Enterobacterales</taxon>
        <taxon>Erwiniaceae</taxon>
        <taxon>Izhakiella</taxon>
    </lineage>
</organism>
<reference evidence="2" key="1">
    <citation type="submission" date="2016-10" db="EMBL/GenBank/DDBJ databases">
        <authorList>
            <person name="Varghese N."/>
            <person name="Submissions S."/>
        </authorList>
    </citation>
    <scope>NUCLEOTIDE SEQUENCE [LARGE SCALE GENOMIC DNA]</scope>
    <source>
        <strain evidence="2">N6PO6</strain>
    </source>
</reference>
<dbReference type="Proteomes" id="UP000242222">
    <property type="component" value="Unassembled WGS sequence"/>
</dbReference>
<name>A0A1I5AK01_9GAMM</name>